<evidence type="ECO:0000313" key="2">
    <source>
        <dbReference type="EMBL" id="EMA52000.1"/>
    </source>
</evidence>
<protein>
    <submittedName>
        <fullName evidence="2">Uncharacterized protein</fullName>
    </submittedName>
</protein>
<comment type="caution">
    <text evidence="2">The sequence shown here is derived from an EMBL/GenBank/DDBJ whole genome shotgun (WGS) entry which is preliminary data.</text>
</comment>
<keyword evidence="3" id="KW-1185">Reference proteome</keyword>
<feature type="transmembrane region" description="Helical" evidence="1">
    <location>
        <begin position="23"/>
        <end position="41"/>
    </location>
</feature>
<dbReference type="Proteomes" id="UP000011568">
    <property type="component" value="Unassembled WGS sequence"/>
</dbReference>
<organism evidence="2 3">
    <name type="scientific">Halococcus morrhuae DSM 1307</name>
    <dbReference type="NCBI Taxonomy" id="931277"/>
    <lineage>
        <taxon>Archaea</taxon>
        <taxon>Methanobacteriati</taxon>
        <taxon>Methanobacteriota</taxon>
        <taxon>Stenosarchaea group</taxon>
        <taxon>Halobacteria</taxon>
        <taxon>Halobacteriales</taxon>
        <taxon>Halococcaceae</taxon>
        <taxon>Halococcus</taxon>
    </lineage>
</organism>
<proteinExistence type="predicted"/>
<gene>
    <name evidence="2" type="ORF">C448_00255</name>
</gene>
<name>M0N5R3_HALMO</name>
<dbReference type="STRING" id="931277.C448_00255"/>
<keyword evidence="1" id="KW-1133">Transmembrane helix</keyword>
<evidence type="ECO:0000313" key="3">
    <source>
        <dbReference type="Proteomes" id="UP000011568"/>
    </source>
</evidence>
<evidence type="ECO:0000256" key="1">
    <source>
        <dbReference type="SAM" id="Phobius"/>
    </source>
</evidence>
<dbReference type="PATRIC" id="fig|931277.6.peg.48"/>
<reference evidence="2 3" key="1">
    <citation type="journal article" date="2014" name="PLoS Genet.">
        <title>Phylogenetically driven sequencing of extremely halophilic archaea reveals strategies for static and dynamic osmo-response.</title>
        <authorList>
            <person name="Becker E.A."/>
            <person name="Seitzer P.M."/>
            <person name="Tritt A."/>
            <person name="Larsen D."/>
            <person name="Krusor M."/>
            <person name="Yao A.I."/>
            <person name="Wu D."/>
            <person name="Madern D."/>
            <person name="Eisen J.A."/>
            <person name="Darling A.E."/>
            <person name="Facciotti M.T."/>
        </authorList>
    </citation>
    <scope>NUCLEOTIDE SEQUENCE [LARGE SCALE GENOMIC DNA]</scope>
    <source>
        <strain evidence="2 3">DSM 1307</strain>
    </source>
</reference>
<accession>M0N5R3</accession>
<keyword evidence="1" id="KW-0472">Membrane</keyword>
<dbReference type="AlphaFoldDB" id="M0N5R3"/>
<sequence>MLAGVLSLFGVTASLTVLPFEGLEFAALALVALVLSLFWLARGMRGGEINGCPVAID</sequence>
<keyword evidence="1" id="KW-0812">Transmembrane</keyword>
<dbReference type="eggNOG" id="arCOG06293">
    <property type="taxonomic scope" value="Archaea"/>
</dbReference>
<dbReference type="EMBL" id="AOMC01000008">
    <property type="protein sequence ID" value="EMA52000.1"/>
    <property type="molecule type" value="Genomic_DNA"/>
</dbReference>